<feature type="transmembrane region" description="Helical" evidence="1">
    <location>
        <begin position="12"/>
        <end position="33"/>
    </location>
</feature>
<evidence type="ECO:0000256" key="1">
    <source>
        <dbReference type="SAM" id="Phobius"/>
    </source>
</evidence>
<evidence type="ECO:0000313" key="2">
    <source>
        <dbReference type="EMBL" id="RXZ61307.1"/>
    </source>
</evidence>
<proteinExistence type="predicted"/>
<sequence>MIGGKRGLTIEYVLVMMALVAAFIVLVLTTVSLTSERAGAYREYIERKALLDDIGQSFIDARLAGETPDLDAFSDNEENFQWIVSGDSLIVKSLKKIELVVELARVDGALKVVVYRYGVL</sequence>
<evidence type="ECO:0008006" key="4">
    <source>
        <dbReference type="Google" id="ProtNLM"/>
    </source>
</evidence>
<keyword evidence="1" id="KW-0812">Transmembrane</keyword>
<dbReference type="EMBL" id="SDOZ01000002">
    <property type="protein sequence ID" value="RXZ61307.1"/>
    <property type="molecule type" value="Genomic_DNA"/>
</dbReference>
<dbReference type="Proteomes" id="UP000291269">
    <property type="component" value="Unassembled WGS sequence"/>
</dbReference>
<evidence type="ECO:0000313" key="3">
    <source>
        <dbReference type="Proteomes" id="UP000291269"/>
    </source>
</evidence>
<dbReference type="AlphaFoldDB" id="A0A4Q2KBD5"/>
<gene>
    <name evidence="2" type="ORF">ESZ91_02670</name>
</gene>
<reference evidence="2 3" key="1">
    <citation type="journal article" date="2019" name="Gut">
        <title>Antibiotics-induced monodominance of a novel gut bacterial order.</title>
        <authorList>
            <person name="Hildebrand F."/>
            <person name="Moitinho-Silva L."/>
            <person name="Blasche S."/>
            <person name="Jahn M.T."/>
            <person name="Gossmann T.I."/>
            <person name="Heuerta-Cepas J."/>
            <person name="Hercog R."/>
            <person name="Luetge M."/>
            <person name="Bahram M."/>
            <person name="Pryszlak A."/>
            <person name="Alves R.J."/>
            <person name="Waszak S.M."/>
            <person name="Zhu A."/>
            <person name="Ye L."/>
            <person name="Costea P.I."/>
            <person name="Aalvink S."/>
            <person name="Belzer C."/>
            <person name="Forslund S.K."/>
            <person name="Sunagawa S."/>
            <person name="Hentschel U."/>
            <person name="Merten C."/>
            <person name="Patil K.R."/>
            <person name="Benes V."/>
            <person name="Bork P."/>
        </authorList>
    </citation>
    <scope>NUCLEOTIDE SEQUENCE [LARGE SCALE GENOMIC DNA]</scope>
    <source>
        <strain evidence="2 3">HDS1380</strain>
    </source>
</reference>
<name>A0A4Q2KBD5_9FIRM</name>
<protein>
    <recommendedName>
        <fullName evidence="4">Type II secretion system protein</fullName>
    </recommendedName>
</protein>
<keyword evidence="3" id="KW-1185">Reference proteome</keyword>
<keyword evidence="1" id="KW-0472">Membrane</keyword>
<keyword evidence="1" id="KW-1133">Transmembrane helix</keyword>
<comment type="caution">
    <text evidence="2">The sequence shown here is derived from an EMBL/GenBank/DDBJ whole genome shotgun (WGS) entry which is preliminary data.</text>
</comment>
<accession>A0A4Q2KBD5</accession>
<dbReference type="RefSeq" id="WP_129223864.1">
    <property type="nucleotide sequence ID" value="NZ_SDOZ01000002.1"/>
</dbReference>
<organism evidence="2 3">
    <name type="scientific">Candidatus Borkfalkia ceftriaxoniphila</name>
    <dbReference type="NCBI Taxonomy" id="2508949"/>
    <lineage>
        <taxon>Bacteria</taxon>
        <taxon>Bacillati</taxon>
        <taxon>Bacillota</taxon>
        <taxon>Clostridia</taxon>
        <taxon>Christensenellales</taxon>
        <taxon>Christensenellaceae</taxon>
        <taxon>Candidatus Borkfalkia</taxon>
    </lineage>
</organism>